<dbReference type="AlphaFoldDB" id="A0A1I8BQS4"/>
<sequence>MVLDDEIVHLYDQKFQYAIGIASEEDKKLLQQKIMDKVDKEKANVENKELLEPFFNVIRLCLHLDPNMRPSATNLLSFIENECIMELPNGLKVSFNPEIDSPKNECKPTKVTYQYKSTRRLFLQRQPSLFQRTSV</sequence>
<protein>
    <submittedName>
        <fullName evidence="2">Protein kinase domain-containing protein</fullName>
    </submittedName>
</protein>
<dbReference type="WBParaSite" id="MhA1_Contig441.frz3.gene3">
    <property type="protein sequence ID" value="MhA1_Contig441.frz3.gene3"/>
    <property type="gene ID" value="MhA1_Contig441.frz3.gene3"/>
</dbReference>
<evidence type="ECO:0000313" key="2">
    <source>
        <dbReference type="WBParaSite" id="MhA1_Contig441.frz3.gene3"/>
    </source>
</evidence>
<accession>A0A1I8BQS4</accession>
<evidence type="ECO:0000313" key="1">
    <source>
        <dbReference type="Proteomes" id="UP000095281"/>
    </source>
</evidence>
<dbReference type="Proteomes" id="UP000095281">
    <property type="component" value="Unplaced"/>
</dbReference>
<dbReference type="SUPFAM" id="SSF56112">
    <property type="entry name" value="Protein kinase-like (PK-like)"/>
    <property type="match status" value="1"/>
</dbReference>
<dbReference type="Gene3D" id="1.10.510.10">
    <property type="entry name" value="Transferase(Phosphotransferase) domain 1"/>
    <property type="match status" value="1"/>
</dbReference>
<organism evidence="1 2">
    <name type="scientific">Meloidogyne hapla</name>
    <name type="common">Root-knot nematode worm</name>
    <dbReference type="NCBI Taxonomy" id="6305"/>
    <lineage>
        <taxon>Eukaryota</taxon>
        <taxon>Metazoa</taxon>
        <taxon>Ecdysozoa</taxon>
        <taxon>Nematoda</taxon>
        <taxon>Chromadorea</taxon>
        <taxon>Rhabditida</taxon>
        <taxon>Tylenchina</taxon>
        <taxon>Tylenchomorpha</taxon>
        <taxon>Tylenchoidea</taxon>
        <taxon>Meloidogynidae</taxon>
        <taxon>Meloidogyninae</taxon>
        <taxon>Meloidogyne</taxon>
    </lineage>
</organism>
<reference evidence="2" key="1">
    <citation type="submission" date="2016-11" db="UniProtKB">
        <authorList>
            <consortium name="WormBaseParasite"/>
        </authorList>
    </citation>
    <scope>IDENTIFICATION</scope>
</reference>
<name>A0A1I8BQS4_MELHA</name>
<keyword evidence="1" id="KW-1185">Reference proteome</keyword>
<dbReference type="InterPro" id="IPR011009">
    <property type="entry name" value="Kinase-like_dom_sf"/>
</dbReference>
<proteinExistence type="predicted"/>